<evidence type="ECO:0000256" key="2">
    <source>
        <dbReference type="SAM" id="Phobius"/>
    </source>
</evidence>
<keyword evidence="2" id="KW-0812">Transmembrane</keyword>
<protein>
    <submittedName>
        <fullName evidence="3">Uncharacterized protein</fullName>
    </submittedName>
</protein>
<feature type="region of interest" description="Disordered" evidence="1">
    <location>
        <begin position="113"/>
        <end position="134"/>
    </location>
</feature>
<accession>A0ABR8A5L1</accession>
<keyword evidence="2" id="KW-0472">Membrane</keyword>
<evidence type="ECO:0000313" key="3">
    <source>
        <dbReference type="EMBL" id="MBD2195272.1"/>
    </source>
</evidence>
<proteinExistence type="predicted"/>
<dbReference type="EMBL" id="JACJQH010000008">
    <property type="protein sequence ID" value="MBD2195272.1"/>
    <property type="molecule type" value="Genomic_DNA"/>
</dbReference>
<evidence type="ECO:0000313" key="4">
    <source>
        <dbReference type="Proteomes" id="UP000658514"/>
    </source>
</evidence>
<comment type="caution">
    <text evidence="3">The sequence shown here is derived from an EMBL/GenBank/DDBJ whole genome shotgun (WGS) entry which is preliminary data.</text>
</comment>
<reference evidence="3 4" key="1">
    <citation type="journal article" date="2020" name="ISME J.">
        <title>Comparative genomics reveals insights into cyanobacterial evolution and habitat adaptation.</title>
        <authorList>
            <person name="Chen M.Y."/>
            <person name="Teng W.K."/>
            <person name="Zhao L."/>
            <person name="Hu C.X."/>
            <person name="Zhou Y.K."/>
            <person name="Han B.P."/>
            <person name="Song L.R."/>
            <person name="Shu W.S."/>
        </authorList>
    </citation>
    <scope>NUCLEOTIDE SEQUENCE [LARGE SCALE GENOMIC DNA]</scope>
    <source>
        <strain evidence="3 4">FACHB-288</strain>
    </source>
</reference>
<dbReference type="RefSeq" id="WP_190539095.1">
    <property type="nucleotide sequence ID" value="NZ_CAWPNO010000117.1"/>
</dbReference>
<keyword evidence="2" id="KW-1133">Transmembrane helix</keyword>
<dbReference type="Proteomes" id="UP000658514">
    <property type="component" value="Unassembled WGS sequence"/>
</dbReference>
<evidence type="ECO:0000256" key="1">
    <source>
        <dbReference type="SAM" id="MobiDB-lite"/>
    </source>
</evidence>
<gene>
    <name evidence="3" type="ORF">H6G24_07140</name>
</gene>
<feature type="transmembrane region" description="Helical" evidence="2">
    <location>
        <begin position="40"/>
        <end position="60"/>
    </location>
</feature>
<feature type="compositionally biased region" description="Polar residues" evidence="1">
    <location>
        <begin position="113"/>
        <end position="122"/>
    </location>
</feature>
<name>A0ABR8A5L1_9CYAN</name>
<sequence>MSLELILQKNAIANQNIAQETRNDVKSEPQKPAPFSIPDVAISVTPLAVLITWLGFFILLRKYQTSRDNKKGFIIQTLRKVPCKNCQFYANNHYLKCAVQPSLVMTEEAKNCSEYSPSTNKSSSKDFFNRDHDS</sequence>
<organism evidence="3 4">
    <name type="scientific">Calothrix parietina FACHB-288</name>
    <dbReference type="NCBI Taxonomy" id="2692896"/>
    <lineage>
        <taxon>Bacteria</taxon>
        <taxon>Bacillati</taxon>
        <taxon>Cyanobacteriota</taxon>
        <taxon>Cyanophyceae</taxon>
        <taxon>Nostocales</taxon>
        <taxon>Calotrichaceae</taxon>
        <taxon>Calothrix</taxon>
    </lineage>
</organism>
<keyword evidence="4" id="KW-1185">Reference proteome</keyword>
<feature type="compositionally biased region" description="Basic and acidic residues" evidence="1">
    <location>
        <begin position="123"/>
        <end position="134"/>
    </location>
</feature>